<dbReference type="InterPro" id="IPR050275">
    <property type="entry name" value="PGM_Phosphatase"/>
</dbReference>
<keyword evidence="2" id="KW-1185">Reference proteome</keyword>
<proteinExistence type="predicted"/>
<keyword evidence="1" id="KW-0413">Isomerase</keyword>
<dbReference type="SUPFAM" id="SSF53254">
    <property type="entry name" value="Phosphoglycerate mutase-like"/>
    <property type="match status" value="1"/>
</dbReference>
<comment type="caution">
    <text evidence="1">The sequence shown here is derived from an EMBL/GenBank/DDBJ whole genome shotgun (WGS) entry which is preliminary data.</text>
</comment>
<dbReference type="InterPro" id="IPR013078">
    <property type="entry name" value="His_Pase_superF_clade-1"/>
</dbReference>
<dbReference type="CDD" id="cd07067">
    <property type="entry name" value="HP_PGM_like"/>
    <property type="match status" value="1"/>
</dbReference>
<dbReference type="GO" id="GO:0004619">
    <property type="term" value="F:phosphoglycerate mutase activity"/>
    <property type="evidence" value="ECO:0007669"/>
    <property type="project" value="UniProtKB-EC"/>
</dbReference>
<dbReference type="EMBL" id="JAVDQH010000005">
    <property type="protein sequence ID" value="MDR6243816.1"/>
    <property type="molecule type" value="Genomic_DNA"/>
</dbReference>
<dbReference type="InterPro" id="IPR029033">
    <property type="entry name" value="His_PPase_superfam"/>
</dbReference>
<reference evidence="1 2" key="1">
    <citation type="submission" date="2023-07" db="EMBL/GenBank/DDBJ databases">
        <title>Genomic Encyclopedia of Type Strains, Phase IV (KMG-IV): sequencing the most valuable type-strain genomes for metagenomic binning, comparative biology and taxonomic classification.</title>
        <authorList>
            <person name="Goeker M."/>
        </authorList>
    </citation>
    <scope>NUCLEOTIDE SEQUENCE [LARGE SCALE GENOMIC DNA]</scope>
    <source>
        <strain evidence="1 2">DSM 22170</strain>
    </source>
</reference>
<gene>
    <name evidence="1" type="ORF">JOC58_001709</name>
</gene>
<evidence type="ECO:0000313" key="2">
    <source>
        <dbReference type="Proteomes" id="UP001185028"/>
    </source>
</evidence>
<dbReference type="Gene3D" id="3.40.50.1240">
    <property type="entry name" value="Phosphoglycerate mutase-like"/>
    <property type="match status" value="1"/>
</dbReference>
<dbReference type="SMART" id="SM00855">
    <property type="entry name" value="PGAM"/>
    <property type="match status" value="1"/>
</dbReference>
<dbReference type="PANTHER" id="PTHR48100">
    <property type="entry name" value="BROAD-SPECIFICITY PHOSPHATASE YOR283W-RELATED"/>
    <property type="match status" value="1"/>
</dbReference>
<accession>A0ABU1IX70</accession>
<organism evidence="1 2">
    <name type="scientific">Paenibacillus hunanensis</name>
    <dbReference type="NCBI Taxonomy" id="539262"/>
    <lineage>
        <taxon>Bacteria</taxon>
        <taxon>Bacillati</taxon>
        <taxon>Bacillota</taxon>
        <taxon>Bacilli</taxon>
        <taxon>Bacillales</taxon>
        <taxon>Paenibacillaceae</taxon>
        <taxon>Paenibacillus</taxon>
    </lineage>
</organism>
<dbReference type="EC" id="5.4.2.12" evidence="1"/>
<dbReference type="Pfam" id="PF00300">
    <property type="entry name" value="His_Phos_1"/>
    <property type="match status" value="1"/>
</dbReference>
<name>A0ABU1IX70_9BACL</name>
<sequence>MTTFGLIRHGSTIWNKEGRAQGSSDIPLNENGWQQARLLGERIAGEQWDRIYASDLKRAQQTAQAIAEASGLTITLDARLRELDGGLIEGTTQAERIERWGEDWKEQDLGLETPESGAKRGLACLQELAECYPDERILIVSHGVLLNHVLNVILQQEPPKWHSLDNMSITVVECDADQEWDCALYNCTSHLLPYEANKAE</sequence>
<protein>
    <submittedName>
        <fullName evidence="1">Phosphoglycerate mutase</fullName>
        <ecNumber evidence="1">5.4.2.12</ecNumber>
    </submittedName>
</protein>
<dbReference type="Proteomes" id="UP001185028">
    <property type="component" value="Unassembled WGS sequence"/>
</dbReference>
<dbReference type="RefSeq" id="WP_188777007.1">
    <property type="nucleotide sequence ID" value="NZ_BMMB01000008.1"/>
</dbReference>
<evidence type="ECO:0000313" key="1">
    <source>
        <dbReference type="EMBL" id="MDR6243816.1"/>
    </source>
</evidence>
<dbReference type="PANTHER" id="PTHR48100:SF1">
    <property type="entry name" value="HISTIDINE PHOSPHATASE FAMILY PROTEIN-RELATED"/>
    <property type="match status" value="1"/>
</dbReference>